<dbReference type="WBParaSite" id="NBR_0000791601-mRNA-1">
    <property type="protein sequence ID" value="NBR_0000791601-mRNA-1"/>
    <property type="gene ID" value="NBR_0000791601"/>
</dbReference>
<evidence type="ECO:0000256" key="1">
    <source>
        <dbReference type="SAM" id="MobiDB-lite"/>
    </source>
</evidence>
<reference evidence="2 3" key="2">
    <citation type="submission" date="2018-11" db="EMBL/GenBank/DDBJ databases">
        <authorList>
            <consortium name="Pathogen Informatics"/>
        </authorList>
    </citation>
    <scope>NUCLEOTIDE SEQUENCE [LARGE SCALE GENOMIC DNA]</scope>
</reference>
<dbReference type="OMA" id="ETHEDVH"/>
<feature type="region of interest" description="Disordered" evidence="1">
    <location>
        <begin position="1"/>
        <end position="68"/>
    </location>
</feature>
<dbReference type="AlphaFoldDB" id="A0A0N4XXZ6"/>
<accession>A0A0N4XXZ6</accession>
<name>A0A0N4XXZ6_NIPBR</name>
<evidence type="ECO:0000313" key="4">
    <source>
        <dbReference type="WBParaSite" id="NBR_0000791601-mRNA-1"/>
    </source>
</evidence>
<keyword evidence="3" id="KW-1185">Reference proteome</keyword>
<dbReference type="Proteomes" id="UP000271162">
    <property type="component" value="Unassembled WGS sequence"/>
</dbReference>
<evidence type="ECO:0000313" key="3">
    <source>
        <dbReference type="Proteomes" id="UP000271162"/>
    </source>
</evidence>
<organism evidence="4">
    <name type="scientific">Nippostrongylus brasiliensis</name>
    <name type="common">Rat hookworm</name>
    <dbReference type="NCBI Taxonomy" id="27835"/>
    <lineage>
        <taxon>Eukaryota</taxon>
        <taxon>Metazoa</taxon>
        <taxon>Ecdysozoa</taxon>
        <taxon>Nematoda</taxon>
        <taxon>Chromadorea</taxon>
        <taxon>Rhabditida</taxon>
        <taxon>Rhabditina</taxon>
        <taxon>Rhabditomorpha</taxon>
        <taxon>Strongyloidea</taxon>
        <taxon>Heligmosomidae</taxon>
        <taxon>Nippostrongylus</taxon>
    </lineage>
</organism>
<proteinExistence type="predicted"/>
<gene>
    <name evidence="2" type="ORF">NBR_LOCUS7917</name>
</gene>
<dbReference type="EMBL" id="UYSL01019942">
    <property type="protein sequence ID" value="VDL71506.1"/>
    <property type="molecule type" value="Genomic_DNA"/>
</dbReference>
<reference evidence="4" key="1">
    <citation type="submission" date="2017-02" db="UniProtKB">
        <authorList>
            <consortium name="WormBaseParasite"/>
        </authorList>
    </citation>
    <scope>IDENTIFICATION</scope>
</reference>
<sequence length="225" mass="25676">MGFYGEDETFGDDEDRKPSYLAGLEPKRIRLDNPSSSMEEKWRSGLEQSAEASTPDAGSDEEDRDLEEKAARHEVLRRIGLRRKPTNALRRYLKKVASGAFVPNKFAHKLLGRVQGDYTHCQVPECSHSMETHEDVHYLIVEGGIYSEKLEMPEEESPSKLLCLCSFHNGLFELVFDIIHMKWNIYQNCLVHVKEVLSSNKFNDSEDVIAELSPDVVKVSLSQRC</sequence>
<feature type="compositionally biased region" description="Acidic residues" evidence="1">
    <location>
        <begin position="1"/>
        <end position="13"/>
    </location>
</feature>
<evidence type="ECO:0000313" key="2">
    <source>
        <dbReference type="EMBL" id="VDL71506.1"/>
    </source>
</evidence>
<protein>
    <submittedName>
        <fullName evidence="2 4">Uncharacterized protein</fullName>
    </submittedName>
</protein>